<reference evidence="2" key="1">
    <citation type="submission" date="2015-12" db="EMBL/GenBank/DDBJ databases">
        <title>Gene expression during late stages of embryo sac development: a critical building block for successful pollen-pistil interactions.</title>
        <authorList>
            <person name="Liu Y."/>
            <person name="Joly V."/>
            <person name="Sabar M."/>
            <person name="Matton D.P."/>
        </authorList>
    </citation>
    <scope>NUCLEOTIDE SEQUENCE</scope>
</reference>
<feature type="domain" description="Retrotransposon Copia-like N-terminal" evidence="1">
    <location>
        <begin position="84"/>
        <end position="121"/>
    </location>
</feature>
<dbReference type="AlphaFoldDB" id="A0A0V0H736"/>
<evidence type="ECO:0000259" key="1">
    <source>
        <dbReference type="Pfam" id="PF14244"/>
    </source>
</evidence>
<protein>
    <submittedName>
        <fullName evidence="2">Putative ovule protein</fullName>
    </submittedName>
</protein>
<sequence>MDCRRNTRRKFPKSVSFLTWYQSIDQNSINNFSCFQSSSNHPWLIQHQALRALLEIQPALPALQLWIQIIHTTCIHLMHLEWQLSTLLFDGRGYQGWKRSVLIALSAKNKLGFITGLHSVPASDSSDLQPWSRCNDMVTSWLLNSFSKEIADSVIYSRTAKDLWTSLEHRFGQSNGAKLYHLGLVARV</sequence>
<proteinExistence type="predicted"/>
<evidence type="ECO:0000313" key="2">
    <source>
        <dbReference type="EMBL" id="JAP15898.1"/>
    </source>
</evidence>
<accession>A0A0V0H736</accession>
<organism evidence="2">
    <name type="scientific">Solanum chacoense</name>
    <name type="common">Chaco potato</name>
    <dbReference type="NCBI Taxonomy" id="4108"/>
    <lineage>
        <taxon>Eukaryota</taxon>
        <taxon>Viridiplantae</taxon>
        <taxon>Streptophyta</taxon>
        <taxon>Embryophyta</taxon>
        <taxon>Tracheophyta</taxon>
        <taxon>Spermatophyta</taxon>
        <taxon>Magnoliopsida</taxon>
        <taxon>eudicotyledons</taxon>
        <taxon>Gunneridae</taxon>
        <taxon>Pentapetalae</taxon>
        <taxon>asterids</taxon>
        <taxon>lamiids</taxon>
        <taxon>Solanales</taxon>
        <taxon>Solanaceae</taxon>
        <taxon>Solanoideae</taxon>
        <taxon>Solaneae</taxon>
        <taxon>Solanum</taxon>
    </lineage>
</organism>
<dbReference type="Pfam" id="PF14244">
    <property type="entry name" value="Retrotran_gag_3"/>
    <property type="match status" value="1"/>
</dbReference>
<dbReference type="PANTHER" id="PTHR37610">
    <property type="entry name" value="CCHC-TYPE DOMAIN-CONTAINING PROTEIN"/>
    <property type="match status" value="1"/>
</dbReference>
<dbReference type="InterPro" id="IPR029472">
    <property type="entry name" value="Copia-like_N"/>
</dbReference>
<dbReference type="PANTHER" id="PTHR37610:SF6">
    <property type="entry name" value="GAG-POLYPEPTIDE OF LTR COPIA-TYPE-RELATED"/>
    <property type="match status" value="1"/>
</dbReference>
<name>A0A0V0H736_SOLCH</name>
<dbReference type="EMBL" id="GEDG01024534">
    <property type="protein sequence ID" value="JAP15898.1"/>
    <property type="molecule type" value="Transcribed_RNA"/>
</dbReference>